<feature type="compositionally biased region" description="Basic and acidic residues" evidence="1">
    <location>
        <begin position="1060"/>
        <end position="1077"/>
    </location>
</feature>
<feature type="compositionally biased region" description="Polar residues" evidence="1">
    <location>
        <begin position="2183"/>
        <end position="2196"/>
    </location>
</feature>
<evidence type="ECO:0000256" key="1">
    <source>
        <dbReference type="SAM" id="MobiDB-lite"/>
    </source>
</evidence>
<feature type="compositionally biased region" description="Polar residues" evidence="1">
    <location>
        <begin position="1645"/>
        <end position="1657"/>
    </location>
</feature>
<feature type="region of interest" description="Disordered" evidence="1">
    <location>
        <begin position="1967"/>
        <end position="2060"/>
    </location>
</feature>
<feature type="compositionally biased region" description="Polar residues" evidence="1">
    <location>
        <begin position="1036"/>
        <end position="1047"/>
    </location>
</feature>
<dbReference type="EMBL" id="BGPR01003225">
    <property type="protein sequence ID" value="GBM85337.1"/>
    <property type="molecule type" value="Genomic_DNA"/>
</dbReference>
<feature type="region of interest" description="Disordered" evidence="1">
    <location>
        <begin position="490"/>
        <end position="526"/>
    </location>
</feature>
<feature type="region of interest" description="Disordered" evidence="1">
    <location>
        <begin position="1284"/>
        <end position="1307"/>
    </location>
</feature>
<keyword evidence="3" id="KW-1185">Reference proteome</keyword>
<feature type="compositionally biased region" description="Basic and acidic residues" evidence="1">
    <location>
        <begin position="2268"/>
        <end position="2278"/>
    </location>
</feature>
<feature type="compositionally biased region" description="Low complexity" evidence="1">
    <location>
        <begin position="1850"/>
        <end position="1862"/>
    </location>
</feature>
<feature type="compositionally biased region" description="Polar residues" evidence="1">
    <location>
        <begin position="2137"/>
        <end position="2169"/>
    </location>
</feature>
<feature type="region of interest" description="Disordered" evidence="1">
    <location>
        <begin position="356"/>
        <end position="409"/>
    </location>
</feature>
<feature type="region of interest" description="Disordered" evidence="1">
    <location>
        <begin position="1170"/>
        <end position="1237"/>
    </location>
</feature>
<reference evidence="2 3" key="1">
    <citation type="journal article" date="2019" name="Sci. Rep.">
        <title>Orb-weaving spider Araneus ventricosus genome elucidates the spidroin gene catalogue.</title>
        <authorList>
            <person name="Kono N."/>
            <person name="Nakamura H."/>
            <person name="Ohtoshi R."/>
            <person name="Moran D.A.P."/>
            <person name="Shinohara A."/>
            <person name="Yoshida Y."/>
            <person name="Fujiwara M."/>
            <person name="Mori M."/>
            <person name="Tomita M."/>
            <person name="Arakawa K."/>
        </authorList>
    </citation>
    <scope>NUCLEOTIDE SEQUENCE [LARGE SCALE GENOMIC DNA]</scope>
</reference>
<feature type="region of interest" description="Disordered" evidence="1">
    <location>
        <begin position="859"/>
        <end position="893"/>
    </location>
</feature>
<feature type="region of interest" description="Disordered" evidence="1">
    <location>
        <begin position="430"/>
        <end position="452"/>
    </location>
</feature>
<comment type="caution">
    <text evidence="2">The sequence shown here is derived from an EMBL/GenBank/DDBJ whole genome shotgun (WGS) entry which is preliminary data.</text>
</comment>
<feature type="compositionally biased region" description="Polar residues" evidence="1">
    <location>
        <begin position="374"/>
        <end position="404"/>
    </location>
</feature>
<feature type="region of interest" description="Disordered" evidence="1">
    <location>
        <begin position="1894"/>
        <end position="1916"/>
    </location>
</feature>
<feature type="region of interest" description="Disordered" evidence="1">
    <location>
        <begin position="1030"/>
        <end position="1090"/>
    </location>
</feature>
<sequence>MERNGDVATEFNSCRSENFYLNASLFETGCDKMCKDDNSESLFCKMSGKMRSDNVMTSGFEAEHKISISALKNQCLEKLSRSESDFVNNDQHVLSVIHQKTEDAMDNCMLPIWKKTAKLCGNPLSVKPPGNFLLSDSSFVNGERVMNDTKNSFPINSSCINSNAAHNSDSSLGAISDSLQHTYVEELSSSSIEEISVSSPVAGDFNKMKRSNIACSESKKLLGSVSSEKDSANAKVQSAPHNLSFTIPKLEMVKEIESSPKSEMPELIPTICLDDDDEEDGDDESLPSMEKKSCEKVNVAGSPEMPKLVPFSTDIEDIMKIKKERLDSDEIHKSGSLQLLTSAKRKLFVQYETDSVNGVKKSKPDVQLKDRGSKSSSPETFTLEDSMSYQSGAIDSENGTSLNKESQKFENPDFRNFFSEMNRNLKLLDESDKRSEDSESQSPLKPSHQPEIQLRTLSLDNCLMSNSADKPAFHEASAIEGGENESKFSFKHCLPSNDSDDNDSLTSKPECQDNKNSSSEGPEIEEIEGVRFFQFRSKHAMEEFNKIPPEMEMSVEMIVPTKTTDITQIKGWRNKYFAPDTQLQFSCGKSESNVDECSQNAVSLPPLDEQVDNKCVDFCIKDKDVKSASLLENKNLNDSKCLVTDSQLSSEVLTSTPIKSDLDGEKSIFCSEVLTSSPIKSDVDEKDKFCSIQMEKSDNSVPNDPMSAFVSKKLDDFLLNSSTLNISFLQKVNPNIKSIPPDAPILGIGKLRKADYNSNSPYKTKFFYKIRDERDEQAPTIPTAKSSPAPVITLSSSDESSSDDDIPVADLYSKVNQTRSRPTRSQQNKCMKRRTSDSSTDQAAQRVVLRLTKQSRGTTEGYKVSGISVEKQGPEESSSNLESEETLPDVFKKPADGSLSTIKDGIFLKESEPKLLEEFLNNLNMYGTSKDVAMLVQSNQSYFVKGPVLTAESCSEALDALASNKEFLDLKNKATPKKKLKTWQKYLPKKLSKTQQQQISYKASHHKNQNTVANFDSSERLLNAKEKIKQTKNEEQLYSSKASQPQKSGLIKSKNLGKVSDSKDGTLKLDDKAKFPNDQKTAGLKKSMKSKHLILQKKREMRRKTKLNIGAAQLALIERGKRSIRLPARYLDSAVLAAGTEWVSPIFVEDEKKTRKQLLDVLDKITPSKETDIASEKSSPNVSNHTVRKKSLDSDKQQKRISKESVASKKQKGDNTKQNTKAPKHTEKQNVSIGSKNLDENASFNEILYPMPPCTCSPCSRTASFQKVEKSFVCFSEHNRNNVSAQEKNNHEKESLSKDKSIKTGRDSPEITITKVVDLDKSKRKKSYQNSIDQANKKIKSLSFGDSLTAQESNQNKSSTPKCTVSNSVNVNTPLLKKSLSSSSIIIANENYRTQSPSVTKMVCQNSKHQGIDSASNKSLHPNLCDSISNEFNSNQNRNVSRPGPTNKVLLIVPPIKSAPKNASVPILQNTLSIQKVQKIASEGRSKPPILARKTVPENQISSSKNILVPSPLSSLSSLNPTSVILKFSENADKRSQVYKSSYNSASSVLSIRDNSKSVSNTSQQSMPLYKAIPLPGNMVFCTTETKSSPLNSNLNSTTVSSEQRQDIPSLRTSEMPVNNAKVPILQTALKTDSLNSDLLEMENTNVSSVSQKTYSETMEHHHNYHKRQSSDHRRKSPLSERKFNDSSDSEVDVDTIDQDFDAVLSLKQHYAECDADAFDNDCAFTFLSDLSTLLSPYKRKTISERNRRQLIANMSDKLRKTSGFFQNAKSLAEILNRASIAVRHLSMQNQSHVIAKKILQFRNAQLLEKLSSNIQVIPDSKSRSFVKKKVIQTTACAWQRDVQHRKKISSSMPSTDSYYSSAAVETNSSSNRDHSILNGSQKHALSELDSEIEGTPKKNNQNECHENIPSPKETGVCVKSSENEAVKNVLLNCETVEQAHTKVEDNYIMATDVTEQPHVQLRILEASPNGEEIEIKEKSSGSKTPEISHEEASTPSSACKAKRRLQFRVSSDANTSDDDHLVIDLSDDNTNPEDASSPQKDLASPASSKTAVGSSPMKKFPGLIPLFASDFLEEHNKLERAKPRLVSRTKSADSGANEENSVFDVNQKIVAIRTSIPGLVSIQPVEDEPPEVLGKQQKSSSSDVGTFEGQLNSALNSANKASDSSEAQTVHLKNGRMPLSVMPQTSISSKSSSANGDIPRHSVDNSHNDTRLLRKLNTHVADDTRVLKRSVPEEIVIDDSDDEVVEIEDLSLSRTSKSSVQHSHRCLSTEKDSQVNL</sequence>
<feature type="compositionally biased region" description="Basic residues" evidence="1">
    <location>
        <begin position="1663"/>
        <end position="1677"/>
    </location>
</feature>
<feature type="compositionally biased region" description="Basic and acidic residues" evidence="1">
    <location>
        <begin position="362"/>
        <end position="373"/>
    </location>
</feature>
<feature type="compositionally biased region" description="Polar residues" evidence="1">
    <location>
        <begin position="2253"/>
        <end position="2262"/>
    </location>
</feature>
<feature type="compositionally biased region" description="Basic and acidic residues" evidence="1">
    <location>
        <begin position="1190"/>
        <end position="1215"/>
    </location>
</feature>
<feature type="region of interest" description="Disordered" evidence="1">
    <location>
        <begin position="2252"/>
        <end position="2278"/>
    </location>
</feature>
<feature type="compositionally biased region" description="Polar residues" evidence="1">
    <location>
        <begin position="2033"/>
        <end position="2054"/>
    </location>
</feature>
<feature type="region of interest" description="Disordered" evidence="1">
    <location>
        <begin position="1645"/>
        <end position="1691"/>
    </location>
</feature>
<accession>A0A4Y2J5A3</accession>
<feature type="compositionally biased region" description="Polar residues" evidence="1">
    <location>
        <begin position="814"/>
        <end position="829"/>
    </location>
</feature>
<proteinExistence type="predicted"/>
<feature type="region of interest" description="Disordered" evidence="1">
    <location>
        <begin position="1843"/>
        <end position="1877"/>
    </location>
</feature>
<protein>
    <submittedName>
        <fullName evidence="2">Uncharacterized protein</fullName>
    </submittedName>
</protein>
<gene>
    <name evidence="2" type="ORF">AVEN_58044_2</name>
</gene>
<name>A0A4Y2J5A3_ARAVE</name>
<feature type="region of interest" description="Disordered" evidence="1">
    <location>
        <begin position="779"/>
        <end position="844"/>
    </location>
</feature>
<feature type="region of interest" description="Disordered" evidence="1">
    <location>
        <begin position="2126"/>
        <end position="2207"/>
    </location>
</feature>
<dbReference type="Proteomes" id="UP000499080">
    <property type="component" value="Unassembled WGS sequence"/>
</dbReference>
<evidence type="ECO:0000313" key="3">
    <source>
        <dbReference type="Proteomes" id="UP000499080"/>
    </source>
</evidence>
<evidence type="ECO:0000313" key="2">
    <source>
        <dbReference type="EMBL" id="GBM85337.1"/>
    </source>
</evidence>
<feature type="compositionally biased region" description="Polar residues" evidence="1">
    <location>
        <begin position="1176"/>
        <end position="1185"/>
    </location>
</feature>
<feature type="compositionally biased region" description="Basic and acidic residues" evidence="1">
    <location>
        <begin position="1288"/>
        <end position="1307"/>
    </location>
</feature>
<dbReference type="OrthoDB" id="6429346at2759"/>
<feature type="compositionally biased region" description="Basic and acidic residues" evidence="1">
    <location>
        <begin position="1974"/>
        <end position="1993"/>
    </location>
</feature>
<organism evidence="2 3">
    <name type="scientific">Araneus ventricosus</name>
    <name type="common">Orbweaver spider</name>
    <name type="synonym">Epeira ventricosa</name>
    <dbReference type="NCBI Taxonomy" id="182803"/>
    <lineage>
        <taxon>Eukaryota</taxon>
        <taxon>Metazoa</taxon>
        <taxon>Ecdysozoa</taxon>
        <taxon>Arthropoda</taxon>
        <taxon>Chelicerata</taxon>
        <taxon>Arachnida</taxon>
        <taxon>Araneae</taxon>
        <taxon>Araneomorphae</taxon>
        <taxon>Entelegynae</taxon>
        <taxon>Araneoidea</taxon>
        <taxon>Araneidae</taxon>
        <taxon>Araneus</taxon>
    </lineage>
</organism>